<dbReference type="KEGG" id="saqi:AXG55_01290"/>
<dbReference type="EMBL" id="CP017834">
    <property type="protein sequence ID" value="APJ02636.1"/>
    <property type="molecule type" value="Genomic_DNA"/>
</dbReference>
<name>A0A1L4CXG8_9BACT</name>
<evidence type="ECO:0000313" key="2">
    <source>
        <dbReference type="Proteomes" id="UP000184731"/>
    </source>
</evidence>
<accession>A0A1L4CXG8</accession>
<dbReference type="AlphaFoldDB" id="A0A1L4CXG8"/>
<reference evidence="1 2" key="1">
    <citation type="submission" date="2016-10" db="EMBL/GenBank/DDBJ databases">
        <title>Silvanigrella aquatica sp. nov., isolated from a freshwater lake located in the Black Forest, Germany, description of Silvanigrellaceae fam. nov., Silvanigrellales ord. nov., reclassification of the order Bdellovibrionales in the class Oligoflexia, reclassification of the families Bacteriovoracaceae and Halobacteriovoraceae in the new order Bacteriovoracales ord. nov., and reclassification of the family Pseudobacteriovoracaceae in the order Oligoflexiales.</title>
        <authorList>
            <person name="Hahn M.W."/>
            <person name="Schmidt J."/>
            <person name="Koll U."/>
            <person name="Rohde M."/>
            <person name="Verbag S."/>
            <person name="Pitt A."/>
            <person name="Nakai R."/>
            <person name="Naganuma T."/>
            <person name="Lang E."/>
        </authorList>
    </citation>
    <scope>NUCLEOTIDE SEQUENCE [LARGE SCALE GENOMIC DNA]</scope>
    <source>
        <strain evidence="1 2">MWH-Nonnen-W8red</strain>
    </source>
</reference>
<dbReference type="OrthoDB" id="5296495at2"/>
<sequence length="105" mass="12269">MIMKNLKKILLLFCVFLGILFADNIYATGFSANWVDIMILHNGKYRVIIKYINLNIGEYREAYVDFESKKEAIQVFQKLALGADFYWGDRGTIHFHDKADKPNPY</sequence>
<evidence type="ECO:0000313" key="1">
    <source>
        <dbReference type="EMBL" id="APJ02636.1"/>
    </source>
</evidence>
<organism evidence="1 2">
    <name type="scientific">Silvanigrella aquatica</name>
    <dbReference type="NCBI Taxonomy" id="1915309"/>
    <lineage>
        <taxon>Bacteria</taxon>
        <taxon>Pseudomonadati</taxon>
        <taxon>Bdellovibrionota</taxon>
        <taxon>Oligoflexia</taxon>
        <taxon>Silvanigrellales</taxon>
        <taxon>Silvanigrellaceae</taxon>
        <taxon>Silvanigrella</taxon>
    </lineage>
</organism>
<proteinExistence type="predicted"/>
<dbReference type="RefSeq" id="WP_148696343.1">
    <property type="nucleotide sequence ID" value="NZ_CP017834.1"/>
</dbReference>
<keyword evidence="2" id="KW-1185">Reference proteome</keyword>
<protein>
    <submittedName>
        <fullName evidence="1">Uncharacterized protein</fullName>
    </submittedName>
</protein>
<dbReference type="Proteomes" id="UP000184731">
    <property type="component" value="Chromosome"/>
</dbReference>
<gene>
    <name evidence="1" type="ORF">AXG55_01290</name>
</gene>